<dbReference type="FunFam" id="3.30.1330.40:FF:000001">
    <property type="entry name" value="L-PSP family endoribonuclease"/>
    <property type="match status" value="1"/>
</dbReference>
<gene>
    <name evidence="2" type="ORF">NNJEOMEG_03374</name>
</gene>
<keyword evidence="3" id="KW-1185">Reference proteome</keyword>
<comment type="caution">
    <text evidence="2">The sequence shown here is derived from an EMBL/GenBank/DDBJ whole genome shotgun (WGS) entry which is preliminary data.</text>
</comment>
<dbReference type="RefSeq" id="WP_173086574.1">
    <property type="nucleotide sequence ID" value="NZ_BLTE01000018.1"/>
</dbReference>
<dbReference type="CDD" id="cd00448">
    <property type="entry name" value="YjgF_YER057c_UK114_family"/>
    <property type="match status" value="1"/>
</dbReference>
<dbReference type="AlphaFoldDB" id="A0A6V8LZR1"/>
<name>A0A6V8LZR1_9BACT</name>
<dbReference type="InterPro" id="IPR035959">
    <property type="entry name" value="RutC-like_sf"/>
</dbReference>
<dbReference type="Pfam" id="PF01042">
    <property type="entry name" value="Ribonuc_L-PSP"/>
    <property type="match status" value="1"/>
</dbReference>
<evidence type="ECO:0000313" key="2">
    <source>
        <dbReference type="EMBL" id="GFK95509.1"/>
    </source>
</evidence>
<reference evidence="2 3" key="2">
    <citation type="submission" date="2020-05" db="EMBL/GenBank/DDBJ databases">
        <title>Draft genome sequence of Desulfovibrio sp. strainFSS-1.</title>
        <authorList>
            <person name="Shimoshige H."/>
            <person name="Kobayashi H."/>
            <person name="Maekawa T."/>
        </authorList>
    </citation>
    <scope>NUCLEOTIDE SEQUENCE [LARGE SCALE GENOMIC DNA]</scope>
    <source>
        <strain evidence="2 3">SIID29052-01</strain>
    </source>
</reference>
<dbReference type="InterPro" id="IPR006056">
    <property type="entry name" value="RidA"/>
</dbReference>
<dbReference type="Proteomes" id="UP000494245">
    <property type="component" value="Unassembled WGS sequence"/>
</dbReference>
<dbReference type="InterPro" id="IPR006175">
    <property type="entry name" value="YjgF/YER057c/UK114"/>
</dbReference>
<evidence type="ECO:0000313" key="3">
    <source>
        <dbReference type="Proteomes" id="UP000494245"/>
    </source>
</evidence>
<dbReference type="NCBIfam" id="TIGR00004">
    <property type="entry name" value="Rid family detoxifying hydrolase"/>
    <property type="match status" value="1"/>
</dbReference>
<dbReference type="EMBL" id="BLTE01000018">
    <property type="protein sequence ID" value="GFK95509.1"/>
    <property type="molecule type" value="Genomic_DNA"/>
</dbReference>
<comment type="similarity">
    <text evidence="1">Belongs to the RutC family.</text>
</comment>
<accession>A0A6V8LZR1</accession>
<reference evidence="2 3" key="1">
    <citation type="submission" date="2020-04" db="EMBL/GenBank/DDBJ databases">
        <authorList>
            <consortium name="Desulfovibrio sp. FSS-1 genome sequencing consortium"/>
            <person name="Shimoshige H."/>
            <person name="Kobayashi H."/>
            <person name="Maekawa T."/>
        </authorList>
    </citation>
    <scope>NUCLEOTIDE SEQUENCE [LARGE SCALE GENOMIC DNA]</scope>
    <source>
        <strain evidence="2 3">SIID29052-01</strain>
    </source>
</reference>
<dbReference type="GO" id="GO:0005829">
    <property type="term" value="C:cytosol"/>
    <property type="evidence" value="ECO:0007669"/>
    <property type="project" value="TreeGrafter"/>
</dbReference>
<dbReference type="SUPFAM" id="SSF55298">
    <property type="entry name" value="YjgF-like"/>
    <property type="match status" value="1"/>
</dbReference>
<dbReference type="GO" id="GO:0019239">
    <property type="term" value="F:deaminase activity"/>
    <property type="evidence" value="ECO:0007669"/>
    <property type="project" value="TreeGrafter"/>
</dbReference>
<dbReference type="PANTHER" id="PTHR11803">
    <property type="entry name" value="2-IMINOBUTANOATE/2-IMINOPROPANOATE DEAMINASE RIDA"/>
    <property type="match status" value="1"/>
</dbReference>
<dbReference type="Gene3D" id="3.30.1330.40">
    <property type="entry name" value="RutC-like"/>
    <property type="match status" value="1"/>
</dbReference>
<proteinExistence type="inferred from homology"/>
<organism evidence="2 3">
    <name type="scientific">Fundidesulfovibrio magnetotacticus</name>
    <dbReference type="NCBI Taxonomy" id="2730080"/>
    <lineage>
        <taxon>Bacteria</taxon>
        <taxon>Pseudomonadati</taxon>
        <taxon>Thermodesulfobacteriota</taxon>
        <taxon>Desulfovibrionia</taxon>
        <taxon>Desulfovibrionales</taxon>
        <taxon>Desulfovibrionaceae</taxon>
        <taxon>Fundidesulfovibrio</taxon>
    </lineage>
</organism>
<dbReference type="PANTHER" id="PTHR11803:SF58">
    <property type="entry name" value="PROTEIN HMF1-RELATED"/>
    <property type="match status" value="1"/>
</dbReference>
<sequence length="127" mass="13557">MPTKTIVETANAPAAIGPYSQAVWAGDLLFCSGQIPFDPATGQVITGGPVDQARQCLTNVKAVLEAAGLTLDNVVKATVFIKDMNDFQAINEVYASFFKAPYPARSCVEVARLPRDVLVEVEVVASR</sequence>
<protein>
    <submittedName>
        <fullName evidence="2">RutC family protein</fullName>
    </submittedName>
</protein>
<evidence type="ECO:0000256" key="1">
    <source>
        <dbReference type="ARBA" id="ARBA00010552"/>
    </source>
</evidence>